<evidence type="ECO:0008006" key="4">
    <source>
        <dbReference type="Google" id="ProtNLM"/>
    </source>
</evidence>
<dbReference type="RefSeq" id="WP_173501978.1">
    <property type="nucleotide sequence ID" value="NZ_JABSOD010000016.1"/>
</dbReference>
<feature type="coiled-coil region" evidence="1">
    <location>
        <begin position="28"/>
        <end position="63"/>
    </location>
</feature>
<gene>
    <name evidence="2" type="ORF">HRH59_14400</name>
</gene>
<dbReference type="EMBL" id="JABSOD010000016">
    <property type="protein sequence ID" value="NRQ43741.1"/>
    <property type="molecule type" value="Genomic_DNA"/>
</dbReference>
<evidence type="ECO:0000256" key="1">
    <source>
        <dbReference type="SAM" id="Coils"/>
    </source>
</evidence>
<keyword evidence="1" id="KW-0175">Coiled coil</keyword>
<evidence type="ECO:0000313" key="2">
    <source>
        <dbReference type="EMBL" id="NRQ43741.1"/>
    </source>
</evidence>
<comment type="caution">
    <text evidence="2">The sequence shown here is derived from an EMBL/GenBank/DDBJ whole genome shotgun (WGS) entry which is preliminary data.</text>
</comment>
<dbReference type="AlphaFoldDB" id="A0A7Y5EJW2"/>
<name>A0A7Y5EJW2_9GAMM</name>
<reference evidence="2 3" key="1">
    <citation type="submission" date="2020-06" db="EMBL/GenBank/DDBJ databases">
        <title>Rheinheimera sp. nov., a marine bacterium isolated from coastal.</title>
        <authorList>
            <person name="Yu Q."/>
            <person name="Qi Y."/>
            <person name="Pu J."/>
        </authorList>
    </citation>
    <scope>NUCLEOTIDE SEQUENCE [LARGE SCALE GENOMIC DNA]</scope>
    <source>
        <strain evidence="2 3">YQF-2</strain>
    </source>
</reference>
<organism evidence="2 3">
    <name type="scientific">Rheinheimera lutimaris</name>
    <dbReference type="NCBI Taxonomy" id="2740584"/>
    <lineage>
        <taxon>Bacteria</taxon>
        <taxon>Pseudomonadati</taxon>
        <taxon>Pseudomonadota</taxon>
        <taxon>Gammaproteobacteria</taxon>
        <taxon>Chromatiales</taxon>
        <taxon>Chromatiaceae</taxon>
        <taxon>Rheinheimera</taxon>
    </lineage>
</organism>
<evidence type="ECO:0000313" key="3">
    <source>
        <dbReference type="Proteomes" id="UP000523161"/>
    </source>
</evidence>
<protein>
    <recommendedName>
        <fullName evidence="4">DUF2489 domain-containing protein</fullName>
    </recommendedName>
</protein>
<dbReference type="Proteomes" id="UP000523161">
    <property type="component" value="Unassembled WGS sequence"/>
</dbReference>
<sequence length="164" mass="18604">MIWMLLIGLIVVAMLYILWQMEQIGKTNKGLQAKLRIREQELLKLQQAAFQLAEQQKSMLEQQLPQSEAVSVLNKAELEAVRVLCQTLPLVVKECCSRPASPQQVLNNQLRRQKGIEPAQIELMMKKHSRLTPLWQNNSLMSYLQLCIVAATLAAEQPAKVSSL</sequence>
<accession>A0A7Y5EJW2</accession>
<proteinExistence type="predicted"/>
<keyword evidence="3" id="KW-1185">Reference proteome</keyword>